<dbReference type="InterPro" id="IPR052432">
    <property type="entry name" value="PITP/CRAL-TRIO"/>
</dbReference>
<sequence>MATTKQTPPGFLGNLTADQEIRLRQMWAIVLRLLDAQALGAAEPSPDPGVNRRNSTLTRTSTTISAAAGSAYTEALGKAMQDVGVSSTEIRAVRDALTSLTTDDLRFGLLSTAKCDHPDSLLLRFLRARKWDVGKSFCMMLHAMVWRIKDQHVDERVNANGELHALRQEKDTSKPDQAKAGSQFLAQMRMGKCFIHGVDRESRPVGIVRARLHRPSEQSEEVITRYILHVIEMARLLLLPPIENVTIVFDMTGFSLSNMEYAPVKFLIDCFQANYPESLGMIIIYNAPWIFSGIWRIIKGWMDPVIVAKVQFASTFADVEKFIAPENIAPEIGTKGTSYEFVEPSETENDPMQDTATRDRLMEDRTAIGEELLLVTSQWVSAHQSNDQAKVSEMAPRRKDVIERLRVNYWSLDPHIRARNHLDRTDIIQPGGRIAFYPGSETTSDTETAKAIEVEHVEQAQVKVVDV</sequence>
<dbReference type="PROSITE" id="PS50191">
    <property type="entry name" value="CRAL_TRIO"/>
    <property type="match status" value="1"/>
</dbReference>
<evidence type="ECO:0000313" key="3">
    <source>
        <dbReference type="Proteomes" id="UP000234254"/>
    </source>
</evidence>
<proteinExistence type="predicted"/>
<dbReference type="PANTHER" id="PTHR46590:SF2">
    <property type="entry name" value="CRAL_TRIO DOMAIN PROTEIN (AFU_ORTHOLOGUE AFUA_4G13930)-RELATED"/>
    <property type="match status" value="1"/>
</dbReference>
<dbReference type="RefSeq" id="XP_024698007.1">
    <property type="nucleotide sequence ID" value="XM_024837999.1"/>
</dbReference>
<dbReference type="CDD" id="cd00170">
    <property type="entry name" value="SEC14"/>
    <property type="match status" value="1"/>
</dbReference>
<name>A0A2I1DHR6_ASPC2</name>
<dbReference type="Proteomes" id="UP000234254">
    <property type="component" value="Unassembled WGS sequence"/>
</dbReference>
<organism evidence="2 3">
    <name type="scientific">Aspergillus campestris (strain IBT 28561)</name>
    <dbReference type="NCBI Taxonomy" id="1392248"/>
    <lineage>
        <taxon>Eukaryota</taxon>
        <taxon>Fungi</taxon>
        <taxon>Dikarya</taxon>
        <taxon>Ascomycota</taxon>
        <taxon>Pezizomycotina</taxon>
        <taxon>Eurotiomycetes</taxon>
        <taxon>Eurotiomycetidae</taxon>
        <taxon>Eurotiales</taxon>
        <taxon>Aspergillaceae</taxon>
        <taxon>Aspergillus</taxon>
        <taxon>Aspergillus subgen. Circumdati</taxon>
    </lineage>
</organism>
<comment type="caution">
    <text evidence="2">The sequence shown here is derived from an EMBL/GenBank/DDBJ whole genome shotgun (WGS) entry which is preliminary data.</text>
</comment>
<dbReference type="SMART" id="SM01100">
    <property type="entry name" value="CRAL_TRIO_N"/>
    <property type="match status" value="1"/>
</dbReference>
<evidence type="ECO:0000313" key="2">
    <source>
        <dbReference type="EMBL" id="PKY09413.1"/>
    </source>
</evidence>
<protein>
    <submittedName>
        <fullName evidence="2">CRAL/TRIO domain protein</fullName>
    </submittedName>
</protein>
<accession>A0A2I1DHR6</accession>
<keyword evidence="3" id="KW-1185">Reference proteome</keyword>
<dbReference type="SUPFAM" id="SSF46938">
    <property type="entry name" value="CRAL/TRIO N-terminal domain"/>
    <property type="match status" value="1"/>
</dbReference>
<dbReference type="GeneID" id="36545523"/>
<dbReference type="InterPro" id="IPR011074">
    <property type="entry name" value="CRAL/TRIO_N_dom"/>
</dbReference>
<feature type="domain" description="CRAL-TRIO" evidence="1">
    <location>
        <begin position="195"/>
        <end position="340"/>
    </location>
</feature>
<dbReference type="SUPFAM" id="SSF52087">
    <property type="entry name" value="CRAL/TRIO domain"/>
    <property type="match status" value="1"/>
</dbReference>
<dbReference type="InterPro" id="IPR036865">
    <property type="entry name" value="CRAL-TRIO_dom_sf"/>
</dbReference>
<dbReference type="SMART" id="SM00516">
    <property type="entry name" value="SEC14"/>
    <property type="match status" value="1"/>
</dbReference>
<dbReference type="Gene3D" id="3.40.525.10">
    <property type="entry name" value="CRAL-TRIO lipid binding domain"/>
    <property type="match status" value="1"/>
</dbReference>
<evidence type="ECO:0000259" key="1">
    <source>
        <dbReference type="PROSITE" id="PS50191"/>
    </source>
</evidence>
<dbReference type="AlphaFoldDB" id="A0A2I1DHR6"/>
<dbReference type="InterPro" id="IPR036273">
    <property type="entry name" value="CRAL/TRIO_N_dom_sf"/>
</dbReference>
<gene>
    <name evidence="2" type="ORF">P168DRAFT_294973</name>
</gene>
<dbReference type="Pfam" id="PF03765">
    <property type="entry name" value="CRAL_TRIO_N"/>
    <property type="match status" value="1"/>
</dbReference>
<reference evidence="2" key="1">
    <citation type="submission" date="2016-12" db="EMBL/GenBank/DDBJ databases">
        <title>The genomes of Aspergillus section Nigri reveals drivers in fungal speciation.</title>
        <authorList>
            <consortium name="DOE Joint Genome Institute"/>
            <person name="Vesth T.C."/>
            <person name="Nybo J."/>
            <person name="Theobald S."/>
            <person name="Brandl J."/>
            <person name="Frisvad J.C."/>
            <person name="Nielsen K.F."/>
            <person name="Lyhne E.K."/>
            <person name="Kogle M.E."/>
            <person name="Kuo A."/>
            <person name="Riley R."/>
            <person name="Clum A."/>
            <person name="Nolan M."/>
            <person name="Lipzen A."/>
            <person name="Salamov A."/>
            <person name="Henrissat B."/>
            <person name="Wiebenga A."/>
            <person name="De vries R.P."/>
            <person name="Grigoriev I.V."/>
            <person name="Mortensen U.H."/>
            <person name="Andersen M.R."/>
            <person name="Baker S.E."/>
        </authorList>
    </citation>
    <scope>NUCLEOTIDE SEQUENCE</scope>
    <source>
        <strain evidence="2">IBT 28561</strain>
    </source>
</reference>
<dbReference type="PANTHER" id="PTHR46590">
    <property type="entry name" value="PHOSPHATIDYLINOSITOL TRANSFER PROTEIN CSR1-RELATED"/>
    <property type="match status" value="1"/>
</dbReference>
<dbReference type="OrthoDB" id="43460at2759"/>
<dbReference type="Pfam" id="PF00650">
    <property type="entry name" value="CRAL_TRIO"/>
    <property type="match status" value="1"/>
</dbReference>
<dbReference type="EMBL" id="MSFM01000001">
    <property type="protein sequence ID" value="PKY09413.1"/>
    <property type="molecule type" value="Genomic_DNA"/>
</dbReference>
<dbReference type="VEuPathDB" id="FungiDB:P168DRAFT_294973"/>
<dbReference type="InterPro" id="IPR001251">
    <property type="entry name" value="CRAL-TRIO_dom"/>
</dbReference>